<dbReference type="Pfam" id="PF03004">
    <property type="entry name" value="Transposase_24"/>
    <property type="match status" value="1"/>
</dbReference>
<accession>A0ABS8T0E4</accession>
<keyword evidence="2" id="KW-1185">Reference proteome</keyword>
<comment type="caution">
    <text evidence="1">The sequence shown here is derived from an EMBL/GenBank/DDBJ whole genome shotgun (WGS) entry which is preliminary data.</text>
</comment>
<sequence>MFCNFEKQAAEMLKNILRTARREGKKPSWMVEGIWARLNERWTTEEFEKISIQAKAPRASYKILTKCDQNFIVLIFLLFLQEKKKGRTMTLVEPHVESTYVGYMDEWDQSQPTSEDDSSTQSSHDDEASILLEAIGGVKKGRASGLGSRHCLGRPTSGLSSAAFSSPQNQEDIDSLRRQVQELSKKHKADRLILDRLENLVRHLTGI</sequence>
<evidence type="ECO:0000313" key="2">
    <source>
        <dbReference type="Proteomes" id="UP000823775"/>
    </source>
</evidence>
<evidence type="ECO:0000313" key="1">
    <source>
        <dbReference type="EMBL" id="MCD7464804.1"/>
    </source>
</evidence>
<name>A0ABS8T0E4_DATST</name>
<organism evidence="1 2">
    <name type="scientific">Datura stramonium</name>
    <name type="common">Jimsonweed</name>
    <name type="synonym">Common thornapple</name>
    <dbReference type="NCBI Taxonomy" id="4076"/>
    <lineage>
        <taxon>Eukaryota</taxon>
        <taxon>Viridiplantae</taxon>
        <taxon>Streptophyta</taxon>
        <taxon>Embryophyta</taxon>
        <taxon>Tracheophyta</taxon>
        <taxon>Spermatophyta</taxon>
        <taxon>Magnoliopsida</taxon>
        <taxon>eudicotyledons</taxon>
        <taxon>Gunneridae</taxon>
        <taxon>Pentapetalae</taxon>
        <taxon>asterids</taxon>
        <taxon>lamiids</taxon>
        <taxon>Solanales</taxon>
        <taxon>Solanaceae</taxon>
        <taxon>Solanoideae</taxon>
        <taxon>Datureae</taxon>
        <taxon>Datura</taxon>
    </lineage>
</organism>
<gene>
    <name evidence="1" type="ORF">HAX54_053434</name>
</gene>
<dbReference type="InterPro" id="IPR004252">
    <property type="entry name" value="Probable_transposase_24"/>
</dbReference>
<reference evidence="1 2" key="1">
    <citation type="journal article" date="2021" name="BMC Genomics">
        <title>Datura genome reveals duplications of psychoactive alkaloid biosynthetic genes and high mutation rate following tissue culture.</title>
        <authorList>
            <person name="Rajewski A."/>
            <person name="Carter-House D."/>
            <person name="Stajich J."/>
            <person name="Litt A."/>
        </authorList>
    </citation>
    <scope>NUCLEOTIDE SEQUENCE [LARGE SCALE GENOMIC DNA]</scope>
    <source>
        <strain evidence="1">AR-01</strain>
    </source>
</reference>
<proteinExistence type="predicted"/>
<dbReference type="Proteomes" id="UP000823775">
    <property type="component" value="Unassembled WGS sequence"/>
</dbReference>
<dbReference type="EMBL" id="JACEIK010000994">
    <property type="protein sequence ID" value="MCD7464804.1"/>
    <property type="molecule type" value="Genomic_DNA"/>
</dbReference>
<protein>
    <submittedName>
        <fullName evidence="1">Uncharacterized protein</fullName>
    </submittedName>
</protein>